<name>A0ABV5DN30_9ACTN</name>
<keyword evidence="3" id="KW-1185">Reference proteome</keyword>
<evidence type="ECO:0000313" key="3">
    <source>
        <dbReference type="Proteomes" id="UP001585018"/>
    </source>
</evidence>
<dbReference type="RefSeq" id="WP_376720184.1">
    <property type="nucleotide sequence ID" value="NZ_JAYMRR010000034.1"/>
</dbReference>
<organism evidence="2 3">
    <name type="scientific">Streptomyces parvulus</name>
    <dbReference type="NCBI Taxonomy" id="146923"/>
    <lineage>
        <taxon>Bacteria</taxon>
        <taxon>Bacillati</taxon>
        <taxon>Actinomycetota</taxon>
        <taxon>Actinomycetes</taxon>
        <taxon>Kitasatosporales</taxon>
        <taxon>Streptomycetaceae</taxon>
        <taxon>Streptomyces</taxon>
    </lineage>
</organism>
<feature type="compositionally biased region" description="Low complexity" evidence="1">
    <location>
        <begin position="759"/>
        <end position="774"/>
    </location>
</feature>
<dbReference type="PANTHER" id="PTHR43019">
    <property type="entry name" value="SERINE ENDOPROTEASE DEGS"/>
    <property type="match status" value="1"/>
</dbReference>
<gene>
    <name evidence="2" type="ORF">VSS30_34415</name>
</gene>
<feature type="compositionally biased region" description="Low complexity" evidence="1">
    <location>
        <begin position="786"/>
        <end position="810"/>
    </location>
</feature>
<accession>A0ABV5DN30</accession>
<dbReference type="EMBL" id="JAYMRR010000034">
    <property type="protein sequence ID" value="MFB8753919.1"/>
    <property type="molecule type" value="Genomic_DNA"/>
</dbReference>
<dbReference type="SUPFAM" id="SSF52540">
    <property type="entry name" value="P-loop containing nucleoside triphosphate hydrolases"/>
    <property type="match status" value="1"/>
</dbReference>
<dbReference type="InterPro" id="IPR027417">
    <property type="entry name" value="P-loop_NTPase"/>
</dbReference>
<sequence>MASRNRSREAGDGAGHRSLDAARDTRGGTGGPAADPADRAPDDALVRVHDLAGRPRGTGFVVDHRGTLLTSHEAVDGLSRLVLRTAADRRRVVAAADVTALPALGLALIRTEGLGVRPLPVTTRERIEPGTYVRIAAGGWREARVLGATDVTYTATDRFHLVGDALELACGTSGRDALRLGGGAAGGPVLDIATGAVLGVLGTALSSGHSHVGFAVPLRRPDTGPLAGLLAENAATVPAYGADLNLAGILALTAAPGTQDGPPGAAWEAAYAGAGSAPAPGHGPDGDARPVVKPVERAAVARAFTAFAASRAAVLGLVGPPGSGRTTELAALAARRSRGPAPAPTLRLRGADLADEDLSLADAARRALDRAARTVAASDGTRPEDLGDVAPERVARLARTAGRSLLLLLDGPEEMPPALARRLPEWTERTAAWLGETDIRLVIACREEYWEHAGAEFPRDVLYDPMPAERFLAPDPLEPPAPGAMRRGGGVVRVPSWAATAGGHGGSVPVPRGGGHGGSVPVPPGGTTGVGVWPRRAASTDGAARGTGTGQTPETWAPVPPGGVPVPATPTPPGGVPVPATPTPPGGVPVPATPTPPGGARAPGAATPGGLPERGAVSPGGGVPVPGAVSQYDWVSASGTVSPYGGVSASGTVSPYGGVPVPGTVSPYDGVPARGAVSPLAGVPASGAVAPRGPVPAPGVVASPAGVPAPGAPASGMPAPVVPAPGVTALPGGIPAPGVTTPPRHRATAVPVHRPTELPVTVPRPAMPAATAPPRGMPVPGTSVSRGGAQPTGGAATAPRPQPAGAHPVGPVLPPCVPLGDLGEDEAREARVRHGIPDGALAAPDDRHPLTLRLLAEVHAALGRPPAPAPVDRDEVFAAHLDLMCLRVATRLAGEAGLRGTAVRRLAAKVSGQVHEAARRALGPGQGALDPASFEELFPYGPAPARLGGATGWASAVLAEGLFVPAGTGYRFAHEELADWIQGVHLDLDGALRALVHRRTAPHDTHTPPVPHHRVGPVAEAVLLLARQHGVLQLALTLEELVNALDADPHSWWAARLPARVLARVPDAAPYTEVLRLLADGLAERRGEGRPVQPEFGPAFWTALRLSEATRLDLLRRLVLADGPPHEPGPRHLDAVAALLTERPGAVQPLLVRWFDDERPLPATPHATVATAAQALLHTHRHRGLDGLTEVLADSTHRRADELLAVLAEEEPSALCRAVERWARDERPERRAAAVTHGLRTAPHARTAADRTLLRHAALVLLAGQADSRLHGGALALLVRDPDTRERHLPRALDHFAAGDPQLPPSAVATALPTHPEAVLEAFRVRLRGPDAGEALRALADAATPALAHRVAALLARAVADRPETAGHLAAYADHRLDRGPRAVLRPLLTRLLDDGPEAARAALAGILPADGTAAGGPLRGELREHLLASEQAPAVLDALLHAAARCTGEDQRALVHRTGLLLVRTPDGATRFDRGLVDLARHLPGFAARLTGWLAEAPADWAALVGPSARRTIENLAGARVPA</sequence>
<feature type="region of interest" description="Disordered" evidence="1">
    <location>
        <begin position="497"/>
        <end position="606"/>
    </location>
</feature>
<feature type="compositionally biased region" description="Pro residues" evidence="1">
    <location>
        <begin position="558"/>
        <end position="597"/>
    </location>
</feature>
<dbReference type="SUPFAM" id="SSF50494">
    <property type="entry name" value="Trypsin-like serine proteases"/>
    <property type="match status" value="1"/>
</dbReference>
<feature type="region of interest" description="Disordered" evidence="1">
    <location>
        <begin position="1"/>
        <end position="42"/>
    </location>
</feature>
<reference evidence="2 3" key="1">
    <citation type="submission" date="2024-01" db="EMBL/GenBank/DDBJ databases">
        <title>Genome mining of biosynthetic gene clusters to explore secondary metabolites of Streptomyces sp.</title>
        <authorList>
            <person name="Baig A."/>
            <person name="Ajitkumar Shintre N."/>
            <person name="Kumar H."/>
            <person name="Anbarasu A."/>
            <person name="Ramaiah S."/>
        </authorList>
    </citation>
    <scope>NUCLEOTIDE SEQUENCE [LARGE SCALE GENOMIC DNA]</scope>
    <source>
        <strain evidence="2 3">A03</strain>
    </source>
</reference>
<comment type="caution">
    <text evidence="2">The sequence shown here is derived from an EMBL/GenBank/DDBJ whole genome shotgun (WGS) entry which is preliminary data.</text>
</comment>
<dbReference type="Proteomes" id="UP001585018">
    <property type="component" value="Unassembled WGS sequence"/>
</dbReference>
<evidence type="ECO:0000313" key="2">
    <source>
        <dbReference type="EMBL" id="MFB8753919.1"/>
    </source>
</evidence>
<proteinExistence type="predicted"/>
<dbReference type="PANTHER" id="PTHR43019:SF23">
    <property type="entry name" value="PROTEASE DO-LIKE 5, CHLOROPLASTIC"/>
    <property type="match status" value="1"/>
</dbReference>
<protein>
    <submittedName>
        <fullName evidence="2">Trypsin-like peptidase domain-containing protein</fullName>
    </submittedName>
</protein>
<evidence type="ECO:0000256" key="1">
    <source>
        <dbReference type="SAM" id="MobiDB-lite"/>
    </source>
</evidence>
<feature type="region of interest" description="Disordered" evidence="1">
    <location>
        <begin position="758"/>
        <end position="810"/>
    </location>
</feature>
<feature type="compositionally biased region" description="Basic and acidic residues" evidence="1">
    <location>
        <begin position="1"/>
        <end position="26"/>
    </location>
</feature>
<dbReference type="Gene3D" id="2.40.10.120">
    <property type="match status" value="1"/>
</dbReference>
<dbReference type="InterPro" id="IPR009003">
    <property type="entry name" value="Peptidase_S1_PA"/>
</dbReference>
<feature type="compositionally biased region" description="Gly residues" evidence="1">
    <location>
        <begin position="502"/>
        <end position="518"/>
    </location>
</feature>
<dbReference type="Pfam" id="PF13365">
    <property type="entry name" value="Trypsin_2"/>
    <property type="match status" value="1"/>
</dbReference>